<feature type="domain" description="HTH hxlR-type" evidence="4">
    <location>
        <begin position="14"/>
        <end position="113"/>
    </location>
</feature>
<evidence type="ECO:0000256" key="1">
    <source>
        <dbReference type="ARBA" id="ARBA00023015"/>
    </source>
</evidence>
<dbReference type="InterPro" id="IPR002577">
    <property type="entry name" value="HTH_HxlR"/>
</dbReference>
<dbReference type="InterPro" id="IPR036390">
    <property type="entry name" value="WH_DNA-bd_sf"/>
</dbReference>
<sequence>MVSTPVPDPKMLDCPALVTIQLVSGKWKTRVLWHLRQGGAGFGDLRRAMPGISAKVLTEHLDALVADGLLARTESLEGKVLHTRYRFSDYGFTLIPVLDALGSWGLNHAERAAGHRFP</sequence>
<organism evidence="5 6">
    <name type="scientific">Oryzicola mucosus</name>
    <dbReference type="NCBI Taxonomy" id="2767425"/>
    <lineage>
        <taxon>Bacteria</taxon>
        <taxon>Pseudomonadati</taxon>
        <taxon>Pseudomonadota</taxon>
        <taxon>Alphaproteobacteria</taxon>
        <taxon>Hyphomicrobiales</taxon>
        <taxon>Phyllobacteriaceae</taxon>
        <taxon>Oryzicola</taxon>
    </lineage>
</organism>
<dbReference type="PANTHER" id="PTHR33204:SF29">
    <property type="entry name" value="TRANSCRIPTIONAL REGULATOR"/>
    <property type="match status" value="1"/>
</dbReference>
<evidence type="ECO:0000313" key="6">
    <source>
        <dbReference type="Proteomes" id="UP000643405"/>
    </source>
</evidence>
<dbReference type="EMBL" id="JACVVX010000008">
    <property type="protein sequence ID" value="MBD0416998.1"/>
    <property type="molecule type" value="Genomic_DNA"/>
</dbReference>
<dbReference type="Proteomes" id="UP000643405">
    <property type="component" value="Unassembled WGS sequence"/>
</dbReference>
<keyword evidence="6" id="KW-1185">Reference proteome</keyword>
<keyword evidence="1" id="KW-0805">Transcription regulation</keyword>
<keyword evidence="2" id="KW-0238">DNA-binding</keyword>
<dbReference type="InterPro" id="IPR036388">
    <property type="entry name" value="WH-like_DNA-bd_sf"/>
</dbReference>
<evidence type="ECO:0000256" key="3">
    <source>
        <dbReference type="ARBA" id="ARBA00023163"/>
    </source>
</evidence>
<evidence type="ECO:0000256" key="2">
    <source>
        <dbReference type="ARBA" id="ARBA00023125"/>
    </source>
</evidence>
<dbReference type="RefSeq" id="WP_188166431.1">
    <property type="nucleotide sequence ID" value="NZ_JACVVX010000008.1"/>
</dbReference>
<name>A0A8J6U3L7_9HYPH</name>
<gene>
    <name evidence="5" type="ORF">ICI42_20305</name>
</gene>
<dbReference type="PANTHER" id="PTHR33204">
    <property type="entry name" value="TRANSCRIPTIONAL REGULATOR, MARR FAMILY"/>
    <property type="match status" value="1"/>
</dbReference>
<protein>
    <submittedName>
        <fullName evidence="5">Helix-turn-helix transcriptional regulator</fullName>
    </submittedName>
</protein>
<dbReference type="Gene3D" id="1.10.10.10">
    <property type="entry name" value="Winged helix-like DNA-binding domain superfamily/Winged helix DNA-binding domain"/>
    <property type="match status" value="1"/>
</dbReference>
<comment type="caution">
    <text evidence="5">The sequence shown here is derived from an EMBL/GenBank/DDBJ whole genome shotgun (WGS) entry which is preliminary data.</text>
</comment>
<accession>A0A8J6U3L7</accession>
<dbReference type="GO" id="GO:0003677">
    <property type="term" value="F:DNA binding"/>
    <property type="evidence" value="ECO:0007669"/>
    <property type="project" value="UniProtKB-KW"/>
</dbReference>
<dbReference type="Pfam" id="PF01638">
    <property type="entry name" value="HxlR"/>
    <property type="match status" value="1"/>
</dbReference>
<dbReference type="PROSITE" id="PS51118">
    <property type="entry name" value="HTH_HXLR"/>
    <property type="match status" value="1"/>
</dbReference>
<evidence type="ECO:0000313" key="5">
    <source>
        <dbReference type="EMBL" id="MBD0416998.1"/>
    </source>
</evidence>
<reference evidence="5" key="1">
    <citation type="submission" date="2020-09" db="EMBL/GenBank/DDBJ databases">
        <title>Genome seq and assembly of Tianweitania sp.</title>
        <authorList>
            <person name="Chhetri G."/>
        </authorList>
    </citation>
    <scope>NUCLEOTIDE SEQUENCE</scope>
    <source>
        <strain evidence="5">Rool2</strain>
    </source>
</reference>
<keyword evidence="3" id="KW-0804">Transcription</keyword>
<dbReference type="SUPFAM" id="SSF46785">
    <property type="entry name" value="Winged helix' DNA-binding domain"/>
    <property type="match status" value="1"/>
</dbReference>
<proteinExistence type="predicted"/>
<evidence type="ECO:0000259" key="4">
    <source>
        <dbReference type="PROSITE" id="PS51118"/>
    </source>
</evidence>
<dbReference type="AlphaFoldDB" id="A0A8J6U3L7"/>